<dbReference type="AlphaFoldDB" id="A0A512AUZ5"/>
<evidence type="ECO:0000256" key="3">
    <source>
        <dbReference type="ARBA" id="ARBA00022598"/>
    </source>
</evidence>
<organism evidence="10 11">
    <name type="scientific">Adhaeribacter aerolatus</name>
    <dbReference type="NCBI Taxonomy" id="670289"/>
    <lineage>
        <taxon>Bacteria</taxon>
        <taxon>Pseudomonadati</taxon>
        <taxon>Bacteroidota</taxon>
        <taxon>Cytophagia</taxon>
        <taxon>Cytophagales</taxon>
        <taxon>Hymenobacteraceae</taxon>
        <taxon>Adhaeribacter</taxon>
    </lineage>
</organism>
<dbReference type="OrthoDB" id="9807403at2"/>
<evidence type="ECO:0000256" key="2">
    <source>
        <dbReference type="ARBA" id="ARBA00022490"/>
    </source>
</evidence>
<evidence type="ECO:0000256" key="4">
    <source>
        <dbReference type="ARBA" id="ARBA00022694"/>
    </source>
</evidence>
<dbReference type="EC" id="6.3.4.19" evidence="8"/>
<keyword evidence="3 8" id="KW-0436">Ligase</keyword>
<evidence type="ECO:0000256" key="5">
    <source>
        <dbReference type="ARBA" id="ARBA00022741"/>
    </source>
</evidence>
<dbReference type="NCBIfam" id="TIGR02433">
    <property type="entry name" value="lysidine_TilS_C"/>
    <property type="match status" value="1"/>
</dbReference>
<dbReference type="InterPro" id="IPR012796">
    <property type="entry name" value="Lysidine-tRNA-synth_C"/>
</dbReference>
<name>A0A512AUZ5_9BACT</name>
<dbReference type="InterPro" id="IPR011063">
    <property type="entry name" value="TilS/TtcA_N"/>
</dbReference>
<dbReference type="EMBL" id="BJYS01000006">
    <property type="protein sequence ID" value="GEO03539.1"/>
    <property type="molecule type" value="Genomic_DNA"/>
</dbReference>
<dbReference type="PANTHER" id="PTHR43033:SF1">
    <property type="entry name" value="TRNA(ILE)-LYSIDINE SYNTHASE-RELATED"/>
    <property type="match status" value="1"/>
</dbReference>
<comment type="subcellular location">
    <subcellularLocation>
        <location evidence="1 8">Cytoplasm</location>
    </subcellularLocation>
</comment>
<dbReference type="SUPFAM" id="SSF56037">
    <property type="entry name" value="PheT/TilS domain"/>
    <property type="match status" value="1"/>
</dbReference>
<dbReference type="Pfam" id="PF11734">
    <property type="entry name" value="TilS_C"/>
    <property type="match status" value="1"/>
</dbReference>
<feature type="binding site" evidence="8">
    <location>
        <begin position="26"/>
        <end position="31"/>
    </location>
    <ligand>
        <name>ATP</name>
        <dbReference type="ChEBI" id="CHEBI:30616"/>
    </ligand>
</feature>
<comment type="catalytic activity">
    <reaction evidence="7 8">
        <text>cytidine(34) in tRNA(Ile2) + L-lysine + ATP = lysidine(34) in tRNA(Ile2) + AMP + diphosphate + H(+)</text>
        <dbReference type="Rhea" id="RHEA:43744"/>
        <dbReference type="Rhea" id="RHEA-COMP:10625"/>
        <dbReference type="Rhea" id="RHEA-COMP:10670"/>
        <dbReference type="ChEBI" id="CHEBI:15378"/>
        <dbReference type="ChEBI" id="CHEBI:30616"/>
        <dbReference type="ChEBI" id="CHEBI:32551"/>
        <dbReference type="ChEBI" id="CHEBI:33019"/>
        <dbReference type="ChEBI" id="CHEBI:82748"/>
        <dbReference type="ChEBI" id="CHEBI:83665"/>
        <dbReference type="ChEBI" id="CHEBI:456215"/>
        <dbReference type="EC" id="6.3.4.19"/>
    </reaction>
</comment>
<dbReference type="GO" id="GO:0005737">
    <property type="term" value="C:cytoplasm"/>
    <property type="evidence" value="ECO:0007669"/>
    <property type="project" value="UniProtKB-SubCell"/>
</dbReference>
<dbReference type="HAMAP" id="MF_01161">
    <property type="entry name" value="tRNA_Ile_lys_synt"/>
    <property type="match status" value="1"/>
</dbReference>
<proteinExistence type="inferred from homology"/>
<dbReference type="InterPro" id="IPR012094">
    <property type="entry name" value="tRNA_Ile_lys_synt"/>
</dbReference>
<evidence type="ECO:0000313" key="10">
    <source>
        <dbReference type="EMBL" id="GEO03539.1"/>
    </source>
</evidence>
<keyword evidence="2 8" id="KW-0963">Cytoplasm</keyword>
<dbReference type="NCBIfam" id="TIGR02432">
    <property type="entry name" value="lysidine_TilS_N"/>
    <property type="match status" value="1"/>
</dbReference>
<keyword evidence="6 8" id="KW-0067">ATP-binding</keyword>
<evidence type="ECO:0000313" key="11">
    <source>
        <dbReference type="Proteomes" id="UP000321532"/>
    </source>
</evidence>
<keyword evidence="5 8" id="KW-0547">Nucleotide-binding</keyword>
<feature type="domain" description="Lysidine-tRNA(Ile) synthetase C-terminal" evidence="9">
    <location>
        <begin position="365"/>
        <end position="437"/>
    </location>
</feature>
<comment type="similarity">
    <text evidence="8">Belongs to the tRNA(Ile)-lysidine synthase family.</text>
</comment>
<dbReference type="PANTHER" id="PTHR43033">
    <property type="entry name" value="TRNA(ILE)-LYSIDINE SYNTHASE-RELATED"/>
    <property type="match status" value="1"/>
</dbReference>
<evidence type="ECO:0000256" key="1">
    <source>
        <dbReference type="ARBA" id="ARBA00004496"/>
    </source>
</evidence>
<evidence type="ECO:0000256" key="6">
    <source>
        <dbReference type="ARBA" id="ARBA00022840"/>
    </source>
</evidence>
<sequence>MINKVLAYAQQHALFTLEDKIIATVSGGIDSVVLCDILHKLKITFCVAHANFGLRAEESDADELFVKKLAKKYNVPFYSEQFNTQEFAQQEKISTQMAARTLRYSWFEQLRQKLNYNYVATAHHQNDAAETILLNLTKGTGIAGLHGIAVKKEYLIRPLLCLSKDDIYEYVTENQLIWREDSSNESTKYQRNLIRHEVMPVLKKINPSLETTISQTVEKIQGAEQIYLAYINQVRQNAYRTEAGVTYLDLEPLRQATALPVVLFELLRDYNFNYDNTKAILETFAGISGKTFESATHVLVKDRDQLVITPKDLRVYGSFEINETDEYFEQPNLKLQIRRAAAENYQIPRGRQIAALDLNLLQFPLKIRPWKEGDWFVPLGMNGKKKLSDFFINEKIPVNLKNRIMVLTSDKSIVWIIGYRLDNRFKVTDKTEQVLELEIKP</sequence>
<dbReference type="GO" id="GO:0005524">
    <property type="term" value="F:ATP binding"/>
    <property type="evidence" value="ECO:0007669"/>
    <property type="project" value="UniProtKB-UniRule"/>
</dbReference>
<dbReference type="InterPro" id="IPR014729">
    <property type="entry name" value="Rossmann-like_a/b/a_fold"/>
</dbReference>
<dbReference type="CDD" id="cd01992">
    <property type="entry name" value="TilS_N"/>
    <property type="match status" value="1"/>
</dbReference>
<comment type="function">
    <text evidence="8">Ligates lysine onto the cytidine present at position 34 of the AUA codon-specific tRNA(Ile) that contains the anticodon CAU, in an ATP-dependent manner. Cytidine is converted to lysidine, thus changing the amino acid specificity of the tRNA from methionine to isoleucine.</text>
</comment>
<dbReference type="SUPFAM" id="SSF52402">
    <property type="entry name" value="Adenine nucleotide alpha hydrolases-like"/>
    <property type="match status" value="1"/>
</dbReference>
<evidence type="ECO:0000256" key="8">
    <source>
        <dbReference type="HAMAP-Rule" id="MF_01161"/>
    </source>
</evidence>
<dbReference type="RefSeq" id="WP_146895982.1">
    <property type="nucleotide sequence ID" value="NZ_BJYS01000006.1"/>
</dbReference>
<dbReference type="Proteomes" id="UP000321532">
    <property type="component" value="Unassembled WGS sequence"/>
</dbReference>
<reference evidence="10 11" key="1">
    <citation type="submission" date="2019-07" db="EMBL/GenBank/DDBJ databases">
        <title>Whole genome shotgun sequence of Adhaeribacter aerolatus NBRC 106133.</title>
        <authorList>
            <person name="Hosoyama A."/>
            <person name="Uohara A."/>
            <person name="Ohji S."/>
            <person name="Ichikawa N."/>
        </authorList>
    </citation>
    <scope>NUCLEOTIDE SEQUENCE [LARGE SCALE GENOMIC DNA]</scope>
    <source>
        <strain evidence="10 11">NBRC 106133</strain>
    </source>
</reference>
<comment type="caution">
    <text evidence="10">The sequence shown here is derived from an EMBL/GenBank/DDBJ whole genome shotgun (WGS) entry which is preliminary data.</text>
</comment>
<accession>A0A512AUZ5</accession>
<keyword evidence="11" id="KW-1185">Reference proteome</keyword>
<dbReference type="InterPro" id="IPR012795">
    <property type="entry name" value="tRNA_Ile_lys_synt_N"/>
</dbReference>
<dbReference type="Pfam" id="PF01171">
    <property type="entry name" value="ATP_bind_3"/>
    <property type="match status" value="1"/>
</dbReference>
<comment type="domain">
    <text evidence="8">The N-terminal region contains the highly conserved SGGXDS motif, predicted to be a P-loop motif involved in ATP binding.</text>
</comment>
<dbReference type="GO" id="GO:0032267">
    <property type="term" value="F:tRNA(Ile)-lysidine synthase activity"/>
    <property type="evidence" value="ECO:0007669"/>
    <property type="project" value="UniProtKB-EC"/>
</dbReference>
<gene>
    <name evidence="8 10" type="primary">tilS</name>
    <name evidence="10" type="ORF">AAE02nite_12030</name>
</gene>
<keyword evidence="4 8" id="KW-0819">tRNA processing</keyword>
<protein>
    <recommendedName>
        <fullName evidence="8">tRNA(Ile)-lysidine synthase</fullName>
        <ecNumber evidence="8">6.3.4.19</ecNumber>
    </recommendedName>
    <alternativeName>
        <fullName evidence="8">tRNA(Ile)-2-lysyl-cytidine synthase</fullName>
    </alternativeName>
    <alternativeName>
        <fullName evidence="8">tRNA(Ile)-lysidine synthetase</fullName>
    </alternativeName>
</protein>
<evidence type="ECO:0000256" key="7">
    <source>
        <dbReference type="ARBA" id="ARBA00048539"/>
    </source>
</evidence>
<dbReference type="Gene3D" id="3.40.50.620">
    <property type="entry name" value="HUPs"/>
    <property type="match status" value="1"/>
</dbReference>
<dbReference type="SMART" id="SM00977">
    <property type="entry name" value="TilS_C"/>
    <property type="match status" value="1"/>
</dbReference>
<dbReference type="GO" id="GO:0006400">
    <property type="term" value="P:tRNA modification"/>
    <property type="evidence" value="ECO:0007669"/>
    <property type="project" value="UniProtKB-UniRule"/>
</dbReference>
<evidence type="ECO:0000259" key="9">
    <source>
        <dbReference type="SMART" id="SM00977"/>
    </source>
</evidence>